<accession>A0ABY9JQ65</accession>
<keyword evidence="2" id="KW-1185">Reference proteome</keyword>
<name>A0ABY9JQ65_9BACI</name>
<sequence length="131" mass="15041">MSSNFNGQINHTIKELLADGQEHSRKEIIEYIIEKFNNKDVTKELCSSRLSELIVTREITIVERGIYKLTPETITLHEECIDTLTNAILGLQRTANKINILSISDEEQKTLEKIKLSISHIKDDIKTFDEV</sequence>
<protein>
    <submittedName>
        <fullName evidence="1">Winged helix-turn-helix domain-containing protein</fullName>
    </submittedName>
</protein>
<dbReference type="RefSeq" id="WP_226541858.1">
    <property type="nucleotide sequence ID" value="NZ_CP129013.1"/>
</dbReference>
<evidence type="ECO:0000313" key="1">
    <source>
        <dbReference type="EMBL" id="WLR41544.1"/>
    </source>
</evidence>
<gene>
    <name evidence="1" type="ORF">LC087_11665</name>
</gene>
<proteinExistence type="predicted"/>
<evidence type="ECO:0000313" key="2">
    <source>
        <dbReference type="Proteomes" id="UP001197974"/>
    </source>
</evidence>
<reference evidence="1 2" key="1">
    <citation type="submission" date="2023-06" db="EMBL/GenBank/DDBJ databases">
        <title>Five Gram-positive bacteria isolated from mangrove sediments in Shenzhen, Guangdong, China.</title>
        <authorList>
            <person name="Yu S."/>
            <person name="Zheng W."/>
            <person name="Huang Y."/>
        </authorList>
    </citation>
    <scope>NUCLEOTIDE SEQUENCE [LARGE SCALE GENOMIC DNA]</scope>
    <source>
        <strain evidence="1 2">SaN35-3</strain>
    </source>
</reference>
<organism evidence="1 2">
    <name type="scientific">Bacillus carboniphilus</name>
    <dbReference type="NCBI Taxonomy" id="86663"/>
    <lineage>
        <taxon>Bacteria</taxon>
        <taxon>Bacillati</taxon>
        <taxon>Bacillota</taxon>
        <taxon>Bacilli</taxon>
        <taxon>Bacillales</taxon>
        <taxon>Bacillaceae</taxon>
        <taxon>Bacillus</taxon>
    </lineage>
</organism>
<dbReference type="EMBL" id="CP129013">
    <property type="protein sequence ID" value="WLR41544.1"/>
    <property type="molecule type" value="Genomic_DNA"/>
</dbReference>
<dbReference type="Proteomes" id="UP001197974">
    <property type="component" value="Chromosome"/>
</dbReference>